<keyword evidence="3" id="KW-1185">Reference proteome</keyword>
<protein>
    <submittedName>
        <fullName evidence="2">Glycosyltransferase family 4 protein</fullName>
        <ecNumber evidence="2">2.4.-.-</ecNumber>
    </submittedName>
</protein>
<keyword evidence="2" id="KW-0808">Transferase</keyword>
<feature type="transmembrane region" description="Helical" evidence="1">
    <location>
        <begin position="12"/>
        <end position="34"/>
    </location>
</feature>
<dbReference type="RefSeq" id="WP_349242705.1">
    <property type="nucleotide sequence ID" value="NZ_JAVTTO010000005.1"/>
</dbReference>
<evidence type="ECO:0000313" key="2">
    <source>
        <dbReference type="EMBL" id="MDT7833454.1"/>
    </source>
</evidence>
<reference evidence="2 3" key="1">
    <citation type="submission" date="2023-09" db="EMBL/GenBank/DDBJ databases">
        <title>Novel taxa isolated from Blanes Bay.</title>
        <authorList>
            <person name="Rey-Velasco X."/>
            <person name="Lucena T."/>
        </authorList>
    </citation>
    <scope>NUCLEOTIDE SEQUENCE [LARGE SCALE GENOMIC DNA]</scope>
    <source>
        <strain evidence="2 3">S356</strain>
    </source>
</reference>
<accession>A0ABU3LJT3</accession>
<organism evidence="2 3">
    <name type="scientific">Asprobacillus argus</name>
    <dbReference type="NCBI Taxonomy" id="3076534"/>
    <lineage>
        <taxon>Bacteria</taxon>
        <taxon>Pseudomonadati</taxon>
        <taxon>Bacteroidota</taxon>
        <taxon>Flavobacteriia</taxon>
        <taxon>Flavobacteriales</taxon>
        <taxon>Flavobacteriaceae</taxon>
        <taxon>Asprobacillus</taxon>
    </lineage>
</organism>
<evidence type="ECO:0000313" key="3">
    <source>
        <dbReference type="Proteomes" id="UP001257277"/>
    </source>
</evidence>
<dbReference type="Pfam" id="PF13692">
    <property type="entry name" value="Glyco_trans_1_4"/>
    <property type="match status" value="1"/>
</dbReference>
<dbReference type="GO" id="GO:0016757">
    <property type="term" value="F:glycosyltransferase activity"/>
    <property type="evidence" value="ECO:0007669"/>
    <property type="project" value="UniProtKB-KW"/>
</dbReference>
<gene>
    <name evidence="2" type="ORF">RQM59_13785</name>
</gene>
<evidence type="ECO:0000256" key="1">
    <source>
        <dbReference type="SAM" id="Phobius"/>
    </source>
</evidence>
<name>A0ABU3LJT3_9FLAO</name>
<dbReference type="CDD" id="cd03801">
    <property type="entry name" value="GT4_PimA-like"/>
    <property type="match status" value="1"/>
</dbReference>
<dbReference type="SUPFAM" id="SSF53756">
    <property type="entry name" value="UDP-Glycosyltransferase/glycogen phosphorylase"/>
    <property type="match status" value="1"/>
</dbReference>
<dbReference type="PANTHER" id="PTHR12526">
    <property type="entry name" value="GLYCOSYLTRANSFERASE"/>
    <property type="match status" value="1"/>
</dbReference>
<dbReference type="EMBL" id="JAVTTO010000005">
    <property type="protein sequence ID" value="MDT7833454.1"/>
    <property type="molecule type" value="Genomic_DNA"/>
</dbReference>
<keyword evidence="1" id="KW-1133">Transmembrane helix</keyword>
<sequence length="391" mass="46085">MLSKIKRRVFKWGMLIFNILLLPFFATIFLAILLCIRLKKGSNKNTALFVGLEHVIRKTVVRADQLKNEYSIFFYSFELNKSPNSGYPIIKSKRNIVFDLLQFGFLILKENPKYCEIYFEGRGFRQWYQSVLLKFNNTMTIAVLRGELYYYHSNMSNMKKYFLEKILNMVEWIYYRETYMLEILNNIIKDKSKIVFDSNKVKVFLDCNLERDEKKVLFLNGFKDWRRLDIVIDAIPKVVAEVKDVNFVLIGARSQKELDKYKSKIKKGYEKYVTLLEWTKDSKEHYEQASVFVLPADLVYLNFSLLEAMERGVPAIVSDVEDVEKIIAHGKDGIIAKQNSNAFAKEIIGLLTDEKLRFELARNAREKIVSDFNDKNRMDSIKSRIGRKYER</sequence>
<dbReference type="Gene3D" id="3.40.50.2000">
    <property type="entry name" value="Glycogen Phosphorylase B"/>
    <property type="match status" value="2"/>
</dbReference>
<comment type="caution">
    <text evidence="2">The sequence shown here is derived from an EMBL/GenBank/DDBJ whole genome shotgun (WGS) entry which is preliminary data.</text>
</comment>
<keyword evidence="1" id="KW-0472">Membrane</keyword>
<dbReference type="EC" id="2.4.-.-" evidence="2"/>
<proteinExistence type="predicted"/>
<keyword evidence="1" id="KW-0812">Transmembrane</keyword>
<keyword evidence="2" id="KW-0328">Glycosyltransferase</keyword>
<dbReference type="Proteomes" id="UP001257277">
    <property type="component" value="Unassembled WGS sequence"/>
</dbReference>